<dbReference type="EMBL" id="POWF01000001">
    <property type="protein sequence ID" value="PNQ74628.1"/>
    <property type="molecule type" value="Genomic_DNA"/>
</dbReference>
<organism evidence="6 7">
    <name type="scientific">Hanstruepera neustonica</name>
    <dbReference type="NCBI Taxonomy" id="1445657"/>
    <lineage>
        <taxon>Bacteria</taxon>
        <taxon>Pseudomonadati</taxon>
        <taxon>Bacteroidota</taxon>
        <taxon>Flavobacteriia</taxon>
        <taxon>Flavobacteriales</taxon>
        <taxon>Flavobacteriaceae</taxon>
        <taxon>Hanstruepera</taxon>
    </lineage>
</organism>
<keyword evidence="2" id="KW-0677">Repeat</keyword>
<evidence type="ECO:0000259" key="4">
    <source>
        <dbReference type="Pfam" id="PF15902"/>
    </source>
</evidence>
<dbReference type="Gene3D" id="2.130.10.10">
    <property type="entry name" value="YVTN repeat-like/Quinoprotein amine dehydrogenase"/>
    <property type="match status" value="4"/>
</dbReference>
<evidence type="ECO:0000256" key="3">
    <source>
        <dbReference type="SAM" id="SignalP"/>
    </source>
</evidence>
<dbReference type="InterPro" id="IPR031778">
    <property type="entry name" value="Sortilin_N"/>
</dbReference>
<proteinExistence type="predicted"/>
<dbReference type="Pfam" id="PF18962">
    <property type="entry name" value="Por_Secre_tail"/>
    <property type="match status" value="1"/>
</dbReference>
<dbReference type="GO" id="GO:0016787">
    <property type="term" value="F:hydrolase activity"/>
    <property type="evidence" value="ECO:0007669"/>
    <property type="project" value="UniProtKB-KW"/>
</dbReference>
<dbReference type="PANTHER" id="PTHR43739">
    <property type="entry name" value="XYLOGLUCANASE (EUROFUNG)"/>
    <property type="match status" value="1"/>
</dbReference>
<dbReference type="RefSeq" id="WP_103050481.1">
    <property type="nucleotide sequence ID" value="NZ_POWF01000001.1"/>
</dbReference>
<feature type="signal peptide" evidence="3">
    <location>
        <begin position="1"/>
        <end position="18"/>
    </location>
</feature>
<dbReference type="Gene3D" id="2.60.120.260">
    <property type="entry name" value="Galactose-binding domain-like"/>
    <property type="match status" value="1"/>
</dbReference>
<feature type="domain" description="Sortilin N-terminal" evidence="4">
    <location>
        <begin position="157"/>
        <end position="266"/>
    </location>
</feature>
<dbReference type="Proteomes" id="UP000236641">
    <property type="component" value="Unassembled WGS sequence"/>
</dbReference>
<reference evidence="6 7" key="1">
    <citation type="submission" date="2018-01" db="EMBL/GenBank/DDBJ databases">
        <title>The draft genome of Hanstruepera neustonica JCM19743.</title>
        <authorList>
            <person name="He R.-H."/>
            <person name="Du Z.-J."/>
        </authorList>
    </citation>
    <scope>NUCLEOTIDE SEQUENCE [LARGE SCALE GENOMIC DNA]</scope>
    <source>
        <strain evidence="6 7">JCM19743</strain>
    </source>
</reference>
<feature type="chain" id="PRO_5014385792" evidence="3">
    <location>
        <begin position="19"/>
        <end position="1138"/>
    </location>
</feature>
<dbReference type="Pfam" id="PF15902">
    <property type="entry name" value="Sortilin-Vps10"/>
    <property type="match status" value="1"/>
</dbReference>
<keyword evidence="1 3" id="KW-0732">Signal</keyword>
<dbReference type="InterPro" id="IPR026444">
    <property type="entry name" value="Secre_tail"/>
</dbReference>
<dbReference type="NCBIfam" id="TIGR04183">
    <property type="entry name" value="Por_Secre_tail"/>
    <property type="match status" value="1"/>
</dbReference>
<keyword evidence="7" id="KW-1185">Reference proteome</keyword>
<dbReference type="InterPro" id="IPR015943">
    <property type="entry name" value="WD40/YVTN_repeat-like_dom_sf"/>
</dbReference>
<dbReference type="Pfam" id="PF20773">
    <property type="entry name" value="InhA-like_MAM"/>
    <property type="match status" value="1"/>
</dbReference>
<evidence type="ECO:0000256" key="1">
    <source>
        <dbReference type="ARBA" id="ARBA00022729"/>
    </source>
</evidence>
<sequence>MKKILFLVFGLSISFVQAQFNQDAPWMKDLNIEERRGSNPVTFQEIVDAFDAYWETRDPNVKGSGFKPFMRWKNYWENFVKEDGTLPTSAELWATWESQKDTQLRTRRVDESNWIPLGPFTHTNTGSWSSGQGRVNAIMVDPNNPNTYYVGAPAGGLWKSTDSGATWTTTTDNLPQIGVSGIAVDHSNSDIIYIATGDDDASDSFSVGVMKSTDGGDTWTTTDLNPGNTPSSMNDIYMHPTNSNILWVATNNGVYKTTDGGNDWRNRNVGGSSNGTTGLNIRDIKINPINPDIIYAVSSSNFFKSTDGGENFDIILGHGLPASSSRIVIDVTPDNPNVVYLLSAGGSSSFQGLYKSTNQGEDFTLVANQGSVGDIFESTQAWYDMAMSVSDTNEDEVYVGVLNIWRTMNSGQTFQKLNYWNAPFSDAYTHADIHFLRFYNGELYAGTDGGFYKSADSGVNFTDLTAGMQIGQFYKIAVSKQTSSKMVGGLQDNGGHAYNNNLWQNYYGADGMDTAIDPNNSDIYYGFVQFGGSLNISSTSGASLNGQVGGPSGEQGNWVTPLAMSKNSELYAGFSSLYKLTGSNWSAISTSFGTNIDRLEIDEIDPNNIYVATNATLRKSTNSGITFTSIETFPSNITSIEVNNTDNSIVYVTTASNVYKSIDGGLNFTNISSGLPGVTKNCIKHQGLNSLNPLFLATSLGVYRYDDSTLTWELFNNNLPNVTVTDLEINVFDNIITASTYGRGIWQSGIPILLANNDVKLVEVTGINSTIDCETNVAAQVVVENNGLNPINTVAVTYYIDGVSSGFDWFGNISSGESATIDIPSFSLGSGVHSFSVNTTIVNDAYIVNNDSATFNIYANETGTPNNVNTFENNEDDMLVIDEGTSTQYWQRGLPTGTVLNTTESGTKVYGTNLSGNHGDGIKSYLVSPCYDLSNLTSPELSFFMAFQLERDWDIVYVEYSIDSGDTWNILGSSNDPNWYNSNTTAGENNTCFNCPGAQWTGTNPFMTEYIHDLSAFSSETNIQFRIVFHSDAAVNFEGAIVDDFVVRGTLSTGEFNDSSFVIYPNPSNGIFNIKTVTSELFDLNVYDISGKQILSNRKLSSGSDSYQLDLRSFASGVYFLEINTSNTTTTKKLILTN</sequence>
<comment type="caution">
    <text evidence="6">The sequence shown here is derived from an EMBL/GenBank/DDBJ whole genome shotgun (WGS) entry which is preliminary data.</text>
</comment>
<protein>
    <submittedName>
        <fullName evidence="6">Glycosyl hydrolase</fullName>
    </submittedName>
</protein>
<evidence type="ECO:0000256" key="2">
    <source>
        <dbReference type="ARBA" id="ARBA00022737"/>
    </source>
</evidence>
<name>A0A2K1E2W1_9FLAO</name>
<accession>A0A2K1E2W1</accession>
<dbReference type="OrthoDB" id="9757947at2"/>
<dbReference type="InterPro" id="IPR052025">
    <property type="entry name" value="Xyloglucanase_GH74"/>
</dbReference>
<evidence type="ECO:0000313" key="7">
    <source>
        <dbReference type="Proteomes" id="UP000236641"/>
    </source>
</evidence>
<dbReference type="SUPFAM" id="SSF110296">
    <property type="entry name" value="Oligoxyloglucan reducing end-specific cellobiohydrolase"/>
    <property type="match status" value="2"/>
</dbReference>
<dbReference type="PANTHER" id="PTHR43739:SF5">
    <property type="entry name" value="EXO-ALPHA-SIALIDASE"/>
    <property type="match status" value="1"/>
</dbReference>
<evidence type="ECO:0000259" key="5">
    <source>
        <dbReference type="Pfam" id="PF18962"/>
    </source>
</evidence>
<keyword evidence="6" id="KW-0378">Hydrolase</keyword>
<dbReference type="AlphaFoldDB" id="A0A2K1E2W1"/>
<dbReference type="GO" id="GO:0010411">
    <property type="term" value="P:xyloglucan metabolic process"/>
    <property type="evidence" value="ECO:0007669"/>
    <property type="project" value="TreeGrafter"/>
</dbReference>
<evidence type="ECO:0000313" key="6">
    <source>
        <dbReference type="EMBL" id="PNQ74628.1"/>
    </source>
</evidence>
<gene>
    <name evidence="6" type="ORF">C1T31_00335</name>
</gene>
<feature type="domain" description="Secretion system C-terminal sorting" evidence="5">
    <location>
        <begin position="1063"/>
        <end position="1135"/>
    </location>
</feature>